<evidence type="ECO:0000313" key="11">
    <source>
        <dbReference type="Proteomes" id="UP000287330"/>
    </source>
</evidence>
<evidence type="ECO:0000256" key="3">
    <source>
        <dbReference type="ARBA" id="ARBA00022496"/>
    </source>
</evidence>
<comment type="caution">
    <text evidence="10">The sequence shown here is derived from an EMBL/GenBank/DDBJ whole genome shotgun (WGS) entry which is preliminary data.</text>
</comment>
<dbReference type="InterPro" id="IPR027417">
    <property type="entry name" value="P-loop_NTPase"/>
</dbReference>
<dbReference type="RefSeq" id="WP_110572126.1">
    <property type="nucleotide sequence ID" value="NZ_PIPV01000001.1"/>
</dbReference>
<keyword evidence="6" id="KW-0408">Iron</keyword>
<keyword evidence="1" id="KW-0813">Transport</keyword>
<name>A0A432YB14_9GAMM</name>
<keyword evidence="7" id="KW-0406">Ion transport</keyword>
<proteinExistence type="predicted"/>
<evidence type="ECO:0000256" key="1">
    <source>
        <dbReference type="ARBA" id="ARBA00022448"/>
    </source>
</evidence>
<keyword evidence="5 10" id="KW-0067">ATP-binding</keyword>
<organism evidence="10 11">
    <name type="scientific">Idiomarina fontislapidosi</name>
    <dbReference type="NCBI Taxonomy" id="263723"/>
    <lineage>
        <taxon>Bacteria</taxon>
        <taxon>Pseudomonadati</taxon>
        <taxon>Pseudomonadota</taxon>
        <taxon>Gammaproteobacteria</taxon>
        <taxon>Alteromonadales</taxon>
        <taxon>Idiomarinaceae</taxon>
        <taxon>Idiomarina</taxon>
    </lineage>
</organism>
<dbReference type="Proteomes" id="UP000287330">
    <property type="component" value="Unassembled WGS sequence"/>
</dbReference>
<dbReference type="Pfam" id="PF08402">
    <property type="entry name" value="TOBE_2"/>
    <property type="match status" value="1"/>
</dbReference>
<dbReference type="SUPFAM" id="SSF50331">
    <property type="entry name" value="MOP-like"/>
    <property type="match status" value="1"/>
</dbReference>
<keyword evidence="4" id="KW-0547">Nucleotide-binding</keyword>
<dbReference type="SMART" id="SM00382">
    <property type="entry name" value="AAA"/>
    <property type="match status" value="1"/>
</dbReference>
<keyword evidence="2" id="KW-1003">Cell membrane</keyword>
<dbReference type="EMBL" id="PIPV01000001">
    <property type="protein sequence ID" value="RUO58123.1"/>
    <property type="molecule type" value="Genomic_DNA"/>
</dbReference>
<sequence length="355" mass="39503">MKPLVELDSVSIELGKERIVEQLSFSLNEGDIGCLLGPSGCGKTTLLRTIAGFSEVASGAIRLYGEEVASVKTQIPTEQRQIGMMFQDFALFPHLTVEENIAFGINTWSKTDQKQRVQQLLQRVDLAGYQHRYPHELSGGQQQRIALARALAPKPKLMLLDEPFSSLDAELRELLAQDVRNLLKEEGITALLVTHDQQEAFAMADKAGVMYAGQLLQWNTPYELYHQPEHELVADFIGRGVLLNGQIQSHQLHSALGVIDHEVLCDQDDHDVTFLVRPDDVLIVPTDQPHRLQAQVVGRGFRGSHYLYTLALDNHEHVLAVGPSHQPLSAGQMVGINVDFDHLVVFDSNICQLPD</sequence>
<dbReference type="PROSITE" id="PS00211">
    <property type="entry name" value="ABC_TRANSPORTER_1"/>
    <property type="match status" value="1"/>
</dbReference>
<evidence type="ECO:0000259" key="9">
    <source>
        <dbReference type="PROSITE" id="PS50893"/>
    </source>
</evidence>
<keyword evidence="8" id="KW-0472">Membrane</keyword>
<reference evidence="11" key="1">
    <citation type="journal article" date="2018" name="Front. Microbiol.">
        <title>Genome-Based Analysis Reveals the Taxonomy and Diversity of the Family Idiomarinaceae.</title>
        <authorList>
            <person name="Liu Y."/>
            <person name="Lai Q."/>
            <person name="Shao Z."/>
        </authorList>
    </citation>
    <scope>NUCLEOTIDE SEQUENCE [LARGE SCALE GENOMIC DNA]</scope>
    <source>
        <strain evidence="11">F23</strain>
    </source>
</reference>
<keyword evidence="11" id="KW-1185">Reference proteome</keyword>
<dbReference type="CDD" id="cd03259">
    <property type="entry name" value="ABC_Carb_Solutes_like"/>
    <property type="match status" value="1"/>
</dbReference>
<dbReference type="InterPro" id="IPR050093">
    <property type="entry name" value="ABC_SmlMolc_Importer"/>
</dbReference>
<dbReference type="SUPFAM" id="SSF52540">
    <property type="entry name" value="P-loop containing nucleoside triphosphate hydrolases"/>
    <property type="match status" value="1"/>
</dbReference>
<dbReference type="Pfam" id="PF00005">
    <property type="entry name" value="ABC_tran"/>
    <property type="match status" value="1"/>
</dbReference>
<feature type="domain" description="ABC transporter" evidence="9">
    <location>
        <begin position="5"/>
        <end position="237"/>
    </location>
</feature>
<evidence type="ECO:0000256" key="7">
    <source>
        <dbReference type="ARBA" id="ARBA00023065"/>
    </source>
</evidence>
<accession>A0A432YB14</accession>
<evidence type="ECO:0000256" key="4">
    <source>
        <dbReference type="ARBA" id="ARBA00022741"/>
    </source>
</evidence>
<evidence type="ECO:0000256" key="6">
    <source>
        <dbReference type="ARBA" id="ARBA00023004"/>
    </source>
</evidence>
<dbReference type="GO" id="GO:0043190">
    <property type="term" value="C:ATP-binding cassette (ABC) transporter complex"/>
    <property type="evidence" value="ECO:0007669"/>
    <property type="project" value="InterPro"/>
</dbReference>
<keyword evidence="3" id="KW-0410">Iron transport</keyword>
<dbReference type="GO" id="GO:0015408">
    <property type="term" value="F:ABC-type ferric iron transporter activity"/>
    <property type="evidence" value="ECO:0007669"/>
    <property type="project" value="InterPro"/>
</dbReference>
<dbReference type="PANTHER" id="PTHR42781">
    <property type="entry name" value="SPERMIDINE/PUTRESCINE IMPORT ATP-BINDING PROTEIN POTA"/>
    <property type="match status" value="1"/>
</dbReference>
<evidence type="ECO:0000256" key="2">
    <source>
        <dbReference type="ARBA" id="ARBA00022475"/>
    </source>
</evidence>
<evidence type="ECO:0000256" key="5">
    <source>
        <dbReference type="ARBA" id="ARBA00022840"/>
    </source>
</evidence>
<dbReference type="GO" id="GO:0015697">
    <property type="term" value="P:quaternary ammonium group transport"/>
    <property type="evidence" value="ECO:0007669"/>
    <property type="project" value="UniProtKB-ARBA"/>
</dbReference>
<dbReference type="InterPro" id="IPR013611">
    <property type="entry name" value="Transp-assoc_OB_typ2"/>
</dbReference>
<dbReference type="InterPro" id="IPR003593">
    <property type="entry name" value="AAA+_ATPase"/>
</dbReference>
<dbReference type="PANTHER" id="PTHR42781:SF4">
    <property type="entry name" value="SPERMIDINE_PUTRESCINE IMPORT ATP-BINDING PROTEIN POTA"/>
    <property type="match status" value="1"/>
</dbReference>
<dbReference type="InterPro" id="IPR015853">
    <property type="entry name" value="ABC_transpr_FbpC"/>
</dbReference>
<dbReference type="InterPro" id="IPR008995">
    <property type="entry name" value="Mo/tungstate-bd_C_term_dom"/>
</dbReference>
<evidence type="ECO:0000256" key="8">
    <source>
        <dbReference type="ARBA" id="ARBA00023136"/>
    </source>
</evidence>
<gene>
    <name evidence="10" type="ORF">CWE25_00530</name>
</gene>
<protein>
    <submittedName>
        <fullName evidence="10">Iron ABC transporter ATP-binding protein</fullName>
    </submittedName>
</protein>
<dbReference type="Gene3D" id="3.40.50.300">
    <property type="entry name" value="P-loop containing nucleotide triphosphate hydrolases"/>
    <property type="match status" value="1"/>
</dbReference>
<dbReference type="InterPro" id="IPR003439">
    <property type="entry name" value="ABC_transporter-like_ATP-bd"/>
</dbReference>
<dbReference type="GO" id="GO:0016887">
    <property type="term" value="F:ATP hydrolysis activity"/>
    <property type="evidence" value="ECO:0007669"/>
    <property type="project" value="InterPro"/>
</dbReference>
<dbReference type="OrthoDB" id="9802264at2"/>
<dbReference type="GO" id="GO:0005524">
    <property type="term" value="F:ATP binding"/>
    <property type="evidence" value="ECO:0007669"/>
    <property type="project" value="UniProtKB-KW"/>
</dbReference>
<dbReference type="AlphaFoldDB" id="A0A432YB14"/>
<dbReference type="FunFam" id="3.40.50.300:FF:000425">
    <property type="entry name" value="Probable ABC transporter, ATP-binding subunit"/>
    <property type="match status" value="1"/>
</dbReference>
<evidence type="ECO:0000313" key="10">
    <source>
        <dbReference type="EMBL" id="RUO58123.1"/>
    </source>
</evidence>
<dbReference type="InterPro" id="IPR017871">
    <property type="entry name" value="ABC_transporter-like_CS"/>
</dbReference>
<dbReference type="PROSITE" id="PS50893">
    <property type="entry name" value="ABC_TRANSPORTER_2"/>
    <property type="match status" value="1"/>
</dbReference>